<gene>
    <name evidence="1" type="ORF">GCM10007424_04290</name>
</gene>
<sequence>MIKRYLTGFCLVLLMTFISCNNKEEHVTLTVENEYISYVDSSETIQFNNYKNDSIRKKATNVITYTINNPTDKKLLFIIDRETVEPMFSETYSRSVCPGFYIRDKNDKLMKPAPGIADNFDIMNCTDCRGWVITHRMDDYEKLGITKSYSRKVDNYLRNSVTVYPGETKTFKSIIMFPIFLELNTEGFGGGILRYKSLNDANTFQLFYEFHADEYKNVLPKYILEEIENNETEFFDGRLLSNKVPLKKYNKLDILLINKTCLLEKFPGKGGWTYARMPEIKADKTKQFGMVRVKGTIDDYEINNYNLMPMGNGELFLPVKAAIRKKIKKEAGGYVNIALYLDNAPVVIPEEIKLCLQNEPNAYETFCSYTDGEQKAFIDWIYAAKQEKTKVKRIVTMLKKIEKHEKV</sequence>
<protein>
    <recommendedName>
        <fullName evidence="3">DUF4861 domain-containing protein</fullName>
    </recommendedName>
</protein>
<dbReference type="InterPro" id="IPR037079">
    <property type="entry name" value="AF2212/PG0164-like_sf"/>
</dbReference>
<dbReference type="EMBL" id="BMJE01000001">
    <property type="protein sequence ID" value="GGB67440.1"/>
    <property type="molecule type" value="Genomic_DNA"/>
</dbReference>
<dbReference type="SUPFAM" id="SSF141694">
    <property type="entry name" value="AF2212/PG0164-like"/>
    <property type="match status" value="1"/>
</dbReference>
<evidence type="ECO:0000313" key="2">
    <source>
        <dbReference type="Proteomes" id="UP000615760"/>
    </source>
</evidence>
<dbReference type="PROSITE" id="PS51257">
    <property type="entry name" value="PROKAR_LIPOPROTEIN"/>
    <property type="match status" value="1"/>
</dbReference>
<evidence type="ECO:0000313" key="1">
    <source>
        <dbReference type="EMBL" id="GGB67440.1"/>
    </source>
</evidence>
<proteinExistence type="predicted"/>
<keyword evidence="2" id="KW-1185">Reference proteome</keyword>
<dbReference type="Pfam" id="PF08922">
    <property type="entry name" value="DUF1905"/>
    <property type="match status" value="1"/>
</dbReference>
<organism evidence="1 2">
    <name type="scientific">Flavobacterium suaedae</name>
    <dbReference type="NCBI Taxonomy" id="1767027"/>
    <lineage>
        <taxon>Bacteria</taxon>
        <taxon>Pseudomonadati</taxon>
        <taxon>Bacteroidota</taxon>
        <taxon>Flavobacteriia</taxon>
        <taxon>Flavobacteriales</taxon>
        <taxon>Flavobacteriaceae</taxon>
        <taxon>Flavobacterium</taxon>
    </lineage>
</organism>
<dbReference type="Pfam" id="PF13376">
    <property type="entry name" value="OmdA"/>
    <property type="match status" value="1"/>
</dbReference>
<comment type="caution">
    <text evidence="1">The sequence shown here is derived from an EMBL/GenBank/DDBJ whole genome shotgun (WGS) entry which is preliminary data.</text>
</comment>
<accession>A0ABQ1JIV1</accession>
<dbReference type="InterPro" id="IPR015018">
    <property type="entry name" value="DUF1905"/>
</dbReference>
<dbReference type="Proteomes" id="UP000615760">
    <property type="component" value="Unassembled WGS sequence"/>
</dbReference>
<name>A0ABQ1JIV1_9FLAO</name>
<dbReference type="Gene3D" id="2.40.30.100">
    <property type="entry name" value="AF2212/PG0164-like"/>
    <property type="match status" value="1"/>
</dbReference>
<reference evidence="2" key="1">
    <citation type="journal article" date="2019" name="Int. J. Syst. Evol. Microbiol.">
        <title>The Global Catalogue of Microorganisms (GCM) 10K type strain sequencing project: providing services to taxonomists for standard genome sequencing and annotation.</title>
        <authorList>
            <consortium name="The Broad Institute Genomics Platform"/>
            <consortium name="The Broad Institute Genome Sequencing Center for Infectious Disease"/>
            <person name="Wu L."/>
            <person name="Ma J."/>
        </authorList>
    </citation>
    <scope>NUCLEOTIDE SEQUENCE [LARGE SCALE GENOMIC DNA]</scope>
    <source>
        <strain evidence="2">CGMCC 1.15461</strain>
    </source>
</reference>
<evidence type="ECO:0008006" key="3">
    <source>
        <dbReference type="Google" id="ProtNLM"/>
    </source>
</evidence>